<reference evidence="1 2" key="1">
    <citation type="submission" date="2024-10" db="EMBL/GenBank/DDBJ databases">
        <title>Updated reference genomes for cyclostephanoid diatoms.</title>
        <authorList>
            <person name="Roberts W.R."/>
            <person name="Alverson A.J."/>
        </authorList>
    </citation>
    <scope>NUCLEOTIDE SEQUENCE [LARGE SCALE GENOMIC DNA]</scope>
    <source>
        <strain evidence="1 2">AJA232-27</strain>
    </source>
</reference>
<evidence type="ECO:0000313" key="1">
    <source>
        <dbReference type="EMBL" id="KAL3763245.1"/>
    </source>
</evidence>
<sequence length="449" mass="48640">MPLSPQHVLCFMDLSSKRKSLIATKTKDDSSSADLYASTPAHSEDLCGRRHLPAILFVREDNKKCSFALEHPILLICEPVVKIRNCGGSAFASTEDETLQNSGGGALASTNDDIHTVRSHTIPANVRDDKTTNTGNGENNFIAAASITSCTISNVSENIPIQSTDATAANETFLFGGFELITNVKTIEVYVSRPTDDPSVSKPDEFLLTTCKGVPMRDLPPLTESPMSMDKNHELGCEGMIGNALFFKFILVSPGGAKPTERVRLKFVGCDTSSGGSIIVRTLKVKGRLADSIHLPNSSQTNGDTIRNAAMSNVERNGNTNSISSTTGMPGLIGAIGMPSIASQQQVAQALQMQTFIQSSTQQQQQHHQQGKNHAEIVNAIAGLGLFLKHSEERTMAKLDTMLTNMEMRIIERMDSINERLNAIEQTVTIHTSNADNDMSVDERISPYS</sequence>
<name>A0ABD3MRX0_9STRA</name>
<gene>
    <name evidence="1" type="ORF">ACHAWU_008948</name>
</gene>
<dbReference type="Proteomes" id="UP001530293">
    <property type="component" value="Unassembled WGS sequence"/>
</dbReference>
<comment type="caution">
    <text evidence="1">The sequence shown here is derived from an EMBL/GenBank/DDBJ whole genome shotgun (WGS) entry which is preliminary data.</text>
</comment>
<evidence type="ECO:0000313" key="2">
    <source>
        <dbReference type="Proteomes" id="UP001530293"/>
    </source>
</evidence>
<organism evidence="1 2">
    <name type="scientific">Discostella pseudostelligera</name>
    <dbReference type="NCBI Taxonomy" id="259834"/>
    <lineage>
        <taxon>Eukaryota</taxon>
        <taxon>Sar</taxon>
        <taxon>Stramenopiles</taxon>
        <taxon>Ochrophyta</taxon>
        <taxon>Bacillariophyta</taxon>
        <taxon>Coscinodiscophyceae</taxon>
        <taxon>Thalassiosirophycidae</taxon>
        <taxon>Stephanodiscales</taxon>
        <taxon>Stephanodiscaceae</taxon>
        <taxon>Discostella</taxon>
    </lineage>
</organism>
<dbReference type="EMBL" id="JALLBG020000124">
    <property type="protein sequence ID" value="KAL3763245.1"/>
    <property type="molecule type" value="Genomic_DNA"/>
</dbReference>
<keyword evidence="2" id="KW-1185">Reference proteome</keyword>
<accession>A0ABD3MRX0</accession>
<dbReference type="AlphaFoldDB" id="A0ABD3MRX0"/>
<protein>
    <submittedName>
        <fullName evidence="1">Uncharacterized protein</fullName>
    </submittedName>
</protein>
<proteinExistence type="predicted"/>